<evidence type="ECO:0000256" key="1">
    <source>
        <dbReference type="SAM" id="Phobius"/>
    </source>
</evidence>
<dbReference type="Proteomes" id="UP000680158">
    <property type="component" value="Unassembled WGS sequence"/>
</dbReference>
<accession>A0A941DL45</accession>
<gene>
    <name evidence="2" type="ORF">KDM92_16170</name>
</gene>
<name>A0A941DL45_9BURK</name>
<feature type="transmembrane region" description="Helical" evidence="1">
    <location>
        <begin position="207"/>
        <end position="227"/>
    </location>
</feature>
<evidence type="ECO:0000313" key="3">
    <source>
        <dbReference type="Proteomes" id="UP000680158"/>
    </source>
</evidence>
<sequence length="230" mass="25687">MYFSFLTSSHSVGAKWRVVIRNLGLCFGVCFSLIASQAYADNKAQSSEYGKRLEIEIQLSPEDVTRLANFQAPEENRKLSGPMASVTATSERWRGDPINAGKDTGPYTMVVTLKGRAKTAGDVSTMWNSGWDFSDDSARVTAFPGLSKLGVKAGEQVVMVKATAPIRFKESRAVRPVLELVRADNFEFESISVQIWSGVGGSSWQDILMSFRWVLAGLILFFLRWWWVKR</sequence>
<keyword evidence="1" id="KW-0812">Transmembrane</keyword>
<keyword evidence="1" id="KW-0472">Membrane</keyword>
<comment type="caution">
    <text evidence="2">The sequence shown here is derived from an EMBL/GenBank/DDBJ whole genome shotgun (WGS) entry which is preliminary data.</text>
</comment>
<evidence type="ECO:0000313" key="2">
    <source>
        <dbReference type="EMBL" id="MBR7748122.1"/>
    </source>
</evidence>
<keyword evidence="3" id="KW-1185">Reference proteome</keyword>
<keyword evidence="1" id="KW-1133">Transmembrane helix</keyword>
<dbReference type="EMBL" id="JAGSPM010000012">
    <property type="protein sequence ID" value="MBR7748122.1"/>
    <property type="molecule type" value="Genomic_DNA"/>
</dbReference>
<dbReference type="AlphaFoldDB" id="A0A941DL45"/>
<reference evidence="2 3" key="1">
    <citation type="submission" date="2021-04" db="EMBL/GenBank/DDBJ databases">
        <title>novel species isolated from subtropical streams in China.</title>
        <authorList>
            <person name="Lu H."/>
        </authorList>
    </citation>
    <scope>NUCLEOTIDE SEQUENCE [LARGE SCALE GENOMIC DNA]</scope>
    <source>
        <strain evidence="2 3">BYS107W</strain>
    </source>
</reference>
<dbReference type="RefSeq" id="WP_212685467.1">
    <property type="nucleotide sequence ID" value="NZ_JAGSPM010000012.1"/>
</dbReference>
<organism evidence="2 3">
    <name type="scientific">Undibacterium baiyunense</name>
    <dbReference type="NCBI Taxonomy" id="2828731"/>
    <lineage>
        <taxon>Bacteria</taxon>
        <taxon>Pseudomonadati</taxon>
        <taxon>Pseudomonadota</taxon>
        <taxon>Betaproteobacteria</taxon>
        <taxon>Burkholderiales</taxon>
        <taxon>Oxalobacteraceae</taxon>
        <taxon>Undibacterium</taxon>
    </lineage>
</organism>
<proteinExistence type="predicted"/>
<protein>
    <submittedName>
        <fullName evidence="2">Uncharacterized protein</fullName>
    </submittedName>
</protein>